<protein>
    <submittedName>
        <fullName evidence="1">Uncharacterized protein</fullName>
    </submittedName>
</protein>
<dbReference type="AlphaFoldDB" id="X1K2C0"/>
<name>X1K2C0_9ZZZZ</name>
<feature type="non-terminal residue" evidence="1">
    <location>
        <position position="271"/>
    </location>
</feature>
<sequence>EDDRWKAATARDRRGWTAEVFIPYESFGFVPIRSVKPNDIIFDMVQSRTVMGFNVHRITRLPGERARWQASSWSRSKGPIPLRDCWNFGQAHFRELPCSLEEVTLEPLGRLHPRLTFKIRSRSDKAEEVKVKTYASWKSPRDATEATTTLKPGETAPMGADFPRAYGRQTVGVKLVRASDGWLMDEARIECFMPSPVQVVLPKTVLYETERDFWAEVKLTSADKKLDDLRYRIAREGKVVVSGKTGPLEGDTFSLPFALSGLTPGSYRFEV</sequence>
<proteinExistence type="predicted"/>
<dbReference type="Gene3D" id="2.60.40.1190">
    <property type="match status" value="1"/>
</dbReference>
<accession>X1K2C0</accession>
<feature type="non-terminal residue" evidence="1">
    <location>
        <position position="1"/>
    </location>
</feature>
<organism evidence="1">
    <name type="scientific">marine sediment metagenome</name>
    <dbReference type="NCBI Taxonomy" id="412755"/>
    <lineage>
        <taxon>unclassified sequences</taxon>
        <taxon>metagenomes</taxon>
        <taxon>ecological metagenomes</taxon>
    </lineage>
</organism>
<gene>
    <name evidence="1" type="ORF">S03H2_42526</name>
</gene>
<dbReference type="EMBL" id="BARU01026479">
    <property type="protein sequence ID" value="GAH76228.1"/>
    <property type="molecule type" value="Genomic_DNA"/>
</dbReference>
<dbReference type="SUPFAM" id="SSF49344">
    <property type="entry name" value="CBD9-like"/>
    <property type="match status" value="1"/>
</dbReference>
<comment type="caution">
    <text evidence="1">The sequence shown here is derived from an EMBL/GenBank/DDBJ whole genome shotgun (WGS) entry which is preliminary data.</text>
</comment>
<evidence type="ECO:0000313" key="1">
    <source>
        <dbReference type="EMBL" id="GAH76228.1"/>
    </source>
</evidence>
<reference evidence="1" key="1">
    <citation type="journal article" date="2014" name="Front. Microbiol.">
        <title>High frequency of phylogenetically diverse reductive dehalogenase-homologous genes in deep subseafloor sedimentary metagenomes.</title>
        <authorList>
            <person name="Kawai M."/>
            <person name="Futagami T."/>
            <person name="Toyoda A."/>
            <person name="Takaki Y."/>
            <person name="Nishi S."/>
            <person name="Hori S."/>
            <person name="Arai W."/>
            <person name="Tsubouchi T."/>
            <person name="Morono Y."/>
            <person name="Uchiyama I."/>
            <person name="Ito T."/>
            <person name="Fujiyama A."/>
            <person name="Inagaki F."/>
            <person name="Takami H."/>
        </authorList>
    </citation>
    <scope>NUCLEOTIDE SEQUENCE</scope>
    <source>
        <strain evidence="1">Expedition CK06-06</strain>
    </source>
</reference>